<accession>A0ABR8GSU9</accession>
<gene>
    <name evidence="1" type="ORF">H6G81_18915</name>
</gene>
<dbReference type="Proteomes" id="UP000660380">
    <property type="component" value="Unassembled WGS sequence"/>
</dbReference>
<protein>
    <submittedName>
        <fullName evidence="1">Uncharacterized protein</fullName>
    </submittedName>
</protein>
<keyword evidence="2" id="KW-1185">Reference proteome</keyword>
<sequence>MNKAVSFQTVIEYVEELSEEEQNLLIDLIQKRRIEKRRIEIAKNATETLTALRAGTAKRGSFTDLKADLLAEDEE</sequence>
<proteinExistence type="predicted"/>
<comment type="caution">
    <text evidence="1">The sequence shown here is derived from an EMBL/GenBank/DDBJ whole genome shotgun (WGS) entry which is preliminary data.</text>
</comment>
<evidence type="ECO:0000313" key="1">
    <source>
        <dbReference type="EMBL" id="MBD2606544.1"/>
    </source>
</evidence>
<organism evidence="1 2">
    <name type="scientific">Scytonema hofmannii FACHB-248</name>
    <dbReference type="NCBI Taxonomy" id="1842502"/>
    <lineage>
        <taxon>Bacteria</taxon>
        <taxon>Bacillati</taxon>
        <taxon>Cyanobacteriota</taxon>
        <taxon>Cyanophyceae</taxon>
        <taxon>Nostocales</taxon>
        <taxon>Scytonemataceae</taxon>
        <taxon>Scytonema</taxon>
    </lineage>
</organism>
<evidence type="ECO:0000313" key="2">
    <source>
        <dbReference type="Proteomes" id="UP000660380"/>
    </source>
</evidence>
<name>A0ABR8GSU9_9CYAN</name>
<dbReference type="EMBL" id="JACJTA010000042">
    <property type="protein sequence ID" value="MBD2606544.1"/>
    <property type="molecule type" value="Genomic_DNA"/>
</dbReference>
<dbReference type="RefSeq" id="WP_029637754.1">
    <property type="nucleotide sequence ID" value="NZ_JACJTA010000042.1"/>
</dbReference>
<reference evidence="1 2" key="1">
    <citation type="journal article" date="2020" name="ISME J.">
        <title>Comparative genomics reveals insights into cyanobacterial evolution and habitat adaptation.</title>
        <authorList>
            <person name="Chen M.Y."/>
            <person name="Teng W.K."/>
            <person name="Zhao L."/>
            <person name="Hu C.X."/>
            <person name="Zhou Y.K."/>
            <person name="Han B.P."/>
            <person name="Song L.R."/>
            <person name="Shu W.S."/>
        </authorList>
    </citation>
    <scope>NUCLEOTIDE SEQUENCE [LARGE SCALE GENOMIC DNA]</scope>
    <source>
        <strain evidence="1 2">FACHB-248</strain>
    </source>
</reference>